<keyword evidence="4 7" id="KW-1133">Transmembrane helix</keyword>
<reference evidence="8 9" key="1">
    <citation type="submission" date="2019-06" db="EMBL/GenBank/DDBJ databases">
        <authorList>
            <person name="Meng X."/>
        </authorList>
    </citation>
    <scope>NUCLEOTIDE SEQUENCE [LARGE SCALE GENOMIC DNA]</scope>
    <source>
        <strain evidence="8 9">M625</strain>
    </source>
</reference>
<feature type="transmembrane region" description="Helical" evidence="7">
    <location>
        <begin position="160"/>
        <end position="180"/>
    </location>
</feature>
<feature type="binding site" evidence="6">
    <location>
        <position position="190"/>
    </location>
    <ligand>
        <name>Zn(2+)</name>
        <dbReference type="ChEBI" id="CHEBI:29105"/>
    </ligand>
</feature>
<dbReference type="EMBL" id="VFWZ01000001">
    <property type="protein sequence ID" value="TPN88629.1"/>
    <property type="molecule type" value="Genomic_DNA"/>
</dbReference>
<proteinExistence type="inferred from homology"/>
<dbReference type="GO" id="GO:0016020">
    <property type="term" value="C:membrane"/>
    <property type="evidence" value="ECO:0007669"/>
    <property type="project" value="InterPro"/>
</dbReference>
<keyword evidence="9" id="KW-1185">Reference proteome</keyword>
<evidence type="ECO:0000256" key="1">
    <source>
        <dbReference type="ARBA" id="ARBA00004127"/>
    </source>
</evidence>
<evidence type="ECO:0000256" key="2">
    <source>
        <dbReference type="ARBA" id="ARBA00008488"/>
    </source>
</evidence>
<dbReference type="GO" id="GO:0046872">
    <property type="term" value="F:metal ion binding"/>
    <property type="evidence" value="ECO:0007669"/>
    <property type="project" value="UniProtKB-KW"/>
</dbReference>
<dbReference type="OrthoDB" id="9813689at2"/>
<dbReference type="AlphaFoldDB" id="A0A504JPB6"/>
<comment type="caution">
    <text evidence="8">The sequence shown here is derived from an EMBL/GenBank/DDBJ whole genome shotgun (WGS) entry which is preliminary data.</text>
</comment>
<evidence type="ECO:0000256" key="6">
    <source>
        <dbReference type="PIRSR" id="PIRSR604254-1"/>
    </source>
</evidence>
<dbReference type="RefSeq" id="WP_140588293.1">
    <property type="nucleotide sequence ID" value="NZ_VFWZ01000001.1"/>
</dbReference>
<dbReference type="PANTHER" id="PTHR20855">
    <property type="entry name" value="ADIPOR/PROGESTIN RECEPTOR-RELATED"/>
    <property type="match status" value="1"/>
</dbReference>
<evidence type="ECO:0000256" key="7">
    <source>
        <dbReference type="SAM" id="Phobius"/>
    </source>
</evidence>
<name>A0A504JPB6_9FLAO</name>
<keyword evidence="6" id="KW-0479">Metal-binding</keyword>
<evidence type="ECO:0000256" key="4">
    <source>
        <dbReference type="ARBA" id="ARBA00022989"/>
    </source>
</evidence>
<keyword evidence="3 7" id="KW-0812">Transmembrane</keyword>
<keyword evidence="5 7" id="KW-0472">Membrane</keyword>
<evidence type="ECO:0000256" key="5">
    <source>
        <dbReference type="ARBA" id="ARBA00023136"/>
    </source>
</evidence>
<dbReference type="GO" id="GO:0012505">
    <property type="term" value="C:endomembrane system"/>
    <property type="evidence" value="ECO:0007669"/>
    <property type="project" value="UniProtKB-SubCell"/>
</dbReference>
<accession>A0A504JPB6</accession>
<comment type="subcellular location">
    <subcellularLocation>
        <location evidence="1">Endomembrane system</location>
        <topology evidence="1">Multi-pass membrane protein</topology>
    </subcellularLocation>
</comment>
<organism evidence="8 9">
    <name type="scientific">Aquimarina algicola</name>
    <dbReference type="NCBI Taxonomy" id="2589995"/>
    <lineage>
        <taxon>Bacteria</taxon>
        <taxon>Pseudomonadati</taxon>
        <taxon>Bacteroidota</taxon>
        <taxon>Flavobacteriia</taxon>
        <taxon>Flavobacteriales</taxon>
        <taxon>Flavobacteriaceae</taxon>
        <taxon>Aquimarina</taxon>
    </lineage>
</organism>
<feature type="transmembrane region" description="Helical" evidence="7">
    <location>
        <begin position="12"/>
        <end position="32"/>
    </location>
</feature>
<feature type="transmembrane region" description="Helical" evidence="7">
    <location>
        <begin position="186"/>
        <end position="208"/>
    </location>
</feature>
<gene>
    <name evidence="8" type="ORF">FHK87_00005</name>
</gene>
<comment type="similarity">
    <text evidence="2">Belongs to the UPF0073 (Hly-III) family.</text>
</comment>
<feature type="binding site" evidence="6">
    <location>
        <position position="64"/>
    </location>
    <ligand>
        <name>Zn(2+)</name>
        <dbReference type="ChEBI" id="CHEBI:29105"/>
    </ligand>
</feature>
<feature type="transmembrane region" description="Helical" evidence="7">
    <location>
        <begin position="131"/>
        <end position="148"/>
    </location>
</feature>
<dbReference type="InterPro" id="IPR004254">
    <property type="entry name" value="AdipoR/HlyIII-related"/>
</dbReference>
<dbReference type="Pfam" id="PF03006">
    <property type="entry name" value="HlyIII"/>
    <property type="match status" value="1"/>
</dbReference>
<dbReference type="GO" id="GO:0140911">
    <property type="term" value="F:pore-forming activity"/>
    <property type="evidence" value="ECO:0007669"/>
    <property type="project" value="InterPro"/>
</dbReference>
<dbReference type="NCBIfam" id="TIGR01065">
    <property type="entry name" value="hlyIII"/>
    <property type="match status" value="1"/>
</dbReference>
<feature type="transmembrane region" description="Helical" evidence="7">
    <location>
        <begin position="106"/>
        <end position="125"/>
    </location>
</feature>
<dbReference type="PANTHER" id="PTHR20855:SF129">
    <property type="entry name" value="HEMOLYSIN-3 HOMOLOG"/>
    <property type="match status" value="1"/>
</dbReference>
<dbReference type="InterPro" id="IPR005744">
    <property type="entry name" value="Hy-lIII"/>
</dbReference>
<feature type="transmembrane region" description="Helical" evidence="7">
    <location>
        <begin position="44"/>
        <end position="66"/>
    </location>
</feature>
<feature type="transmembrane region" description="Helical" evidence="7">
    <location>
        <begin position="81"/>
        <end position="99"/>
    </location>
</feature>
<sequence>MDVESSAVEEKWNWITHVIGVVLSIIGGWILIIENTQKTQYSSVAILIYSVSLFILYLASTLYHYYDNLEVKKKLRIFDHVSIYILIAGTYTPVSLISLLSSKGCLLFIIVWSITFAGTILKLFFTGKFETVSLILYLVMGWLIMIDIDSLINVVGNDGILYLILGGAAYTSGIIFYVFKKLKFNHVIWHVFVLAGSFFHYIFILKYVI</sequence>
<evidence type="ECO:0000313" key="9">
    <source>
        <dbReference type="Proteomes" id="UP000315540"/>
    </source>
</evidence>
<dbReference type="Proteomes" id="UP000315540">
    <property type="component" value="Unassembled WGS sequence"/>
</dbReference>
<feature type="binding site" evidence="6">
    <location>
        <position position="186"/>
    </location>
    <ligand>
        <name>Zn(2+)</name>
        <dbReference type="ChEBI" id="CHEBI:29105"/>
    </ligand>
</feature>
<evidence type="ECO:0000313" key="8">
    <source>
        <dbReference type="EMBL" id="TPN88629.1"/>
    </source>
</evidence>
<keyword evidence="6" id="KW-0862">Zinc</keyword>
<evidence type="ECO:0000256" key="3">
    <source>
        <dbReference type="ARBA" id="ARBA00022692"/>
    </source>
</evidence>
<protein>
    <submittedName>
        <fullName evidence="8">Hemolysin III family protein</fullName>
    </submittedName>
</protein>